<dbReference type="Proteomes" id="UP001497525">
    <property type="component" value="Unassembled WGS sequence"/>
</dbReference>
<comment type="caution">
    <text evidence="1">The sequence shown here is derived from an EMBL/GenBank/DDBJ whole genome shotgun (WGS) entry which is preliminary data.</text>
</comment>
<accession>A0AAV2TIK0</accession>
<reference evidence="1" key="1">
    <citation type="submission" date="2024-06" db="EMBL/GenBank/DDBJ databases">
        <authorList>
            <person name="Liu X."/>
            <person name="Lenzi L."/>
            <person name="Haldenby T S."/>
            <person name="Uol C."/>
        </authorList>
    </citation>
    <scope>NUCLEOTIDE SEQUENCE</scope>
</reference>
<dbReference type="EMBL" id="CAXLJL010000367">
    <property type="protein sequence ID" value="CAL5136985.1"/>
    <property type="molecule type" value="Genomic_DNA"/>
</dbReference>
<protein>
    <submittedName>
        <fullName evidence="1">Uncharacterized protein</fullName>
    </submittedName>
</protein>
<gene>
    <name evidence="1" type="ORF">CDAUBV1_LOCUS11268</name>
</gene>
<sequence length="296" mass="34225">MESDTDDLIKTKSGANFIIPELSHPNYRLLEWGKVRFRRVRPANRRRRFTSYMRAERRRFPTFCSFFSYLPKEEYTVPELTAEELARLFQHYRSGDGIPFCIRSNPLIGSEPIASKLESRLRKWTGCHEAVICDPKFFQKIRKKMTKRTVERDSTLEIREFFKDDPAAAAGTPKVKLSNKPNPLGHRSAISISPNRPMTMLGRPVSLLSTAKRAKSVQSNHPYTQYLSTNGMDYDVEKILPRFASKDAGHVESLYDLAEFVVSKSPLKKCPMNHIWYENPFDKTVTPEITHYAKQS</sequence>
<name>A0AAV2TIK0_CALDB</name>
<evidence type="ECO:0000313" key="1">
    <source>
        <dbReference type="EMBL" id="CAL5136985.1"/>
    </source>
</evidence>
<dbReference type="AlphaFoldDB" id="A0AAV2TIK0"/>
<evidence type="ECO:0000313" key="2">
    <source>
        <dbReference type="Proteomes" id="UP001497525"/>
    </source>
</evidence>
<proteinExistence type="predicted"/>
<organism evidence="1 2">
    <name type="scientific">Calicophoron daubneyi</name>
    <name type="common">Rumen fluke</name>
    <name type="synonym">Paramphistomum daubneyi</name>
    <dbReference type="NCBI Taxonomy" id="300641"/>
    <lineage>
        <taxon>Eukaryota</taxon>
        <taxon>Metazoa</taxon>
        <taxon>Spiralia</taxon>
        <taxon>Lophotrochozoa</taxon>
        <taxon>Platyhelminthes</taxon>
        <taxon>Trematoda</taxon>
        <taxon>Digenea</taxon>
        <taxon>Plagiorchiida</taxon>
        <taxon>Pronocephalata</taxon>
        <taxon>Paramphistomoidea</taxon>
        <taxon>Paramphistomidae</taxon>
        <taxon>Calicophoron</taxon>
    </lineage>
</organism>